<feature type="compositionally biased region" description="Polar residues" evidence="1">
    <location>
        <begin position="16"/>
        <end position="25"/>
    </location>
</feature>
<proteinExistence type="predicted"/>
<feature type="region of interest" description="Disordered" evidence="1">
    <location>
        <begin position="1"/>
        <end position="26"/>
    </location>
</feature>
<evidence type="ECO:0000313" key="2">
    <source>
        <dbReference type="EMBL" id="KLJ08501.1"/>
    </source>
</evidence>
<evidence type="ECO:0000256" key="1">
    <source>
        <dbReference type="SAM" id="MobiDB-lite"/>
    </source>
</evidence>
<dbReference type="OrthoDB" id="4188714at2759"/>
<dbReference type="EMBL" id="LDEV01002583">
    <property type="protein sequence ID" value="KLJ08501.1"/>
    <property type="molecule type" value="Genomic_DNA"/>
</dbReference>
<gene>
    <name evidence="2" type="ORF">EMPG_16044</name>
</gene>
<organism evidence="2 3">
    <name type="scientific">Blastomyces silverae</name>
    <dbReference type="NCBI Taxonomy" id="2060906"/>
    <lineage>
        <taxon>Eukaryota</taxon>
        <taxon>Fungi</taxon>
        <taxon>Dikarya</taxon>
        <taxon>Ascomycota</taxon>
        <taxon>Pezizomycotina</taxon>
        <taxon>Eurotiomycetes</taxon>
        <taxon>Eurotiomycetidae</taxon>
        <taxon>Onygenales</taxon>
        <taxon>Ajellomycetaceae</taxon>
        <taxon>Blastomyces</taxon>
    </lineage>
</organism>
<dbReference type="Proteomes" id="UP000053573">
    <property type="component" value="Unassembled WGS sequence"/>
</dbReference>
<name>A0A0H1BH44_9EURO</name>
<dbReference type="AlphaFoldDB" id="A0A0H1BH44"/>
<keyword evidence="3" id="KW-1185">Reference proteome</keyword>
<evidence type="ECO:0000313" key="3">
    <source>
        <dbReference type="Proteomes" id="UP000053573"/>
    </source>
</evidence>
<reference evidence="3" key="1">
    <citation type="journal article" date="2015" name="PLoS Genet.">
        <title>The dynamic genome and transcriptome of the human fungal pathogen Blastomyces and close relative Emmonsia.</title>
        <authorList>
            <person name="Munoz J.F."/>
            <person name="Gauthier G.M."/>
            <person name="Desjardins C.A."/>
            <person name="Gallo J.E."/>
            <person name="Holder J."/>
            <person name="Sullivan T.D."/>
            <person name="Marty A.J."/>
            <person name="Carmen J.C."/>
            <person name="Chen Z."/>
            <person name="Ding L."/>
            <person name="Gujja S."/>
            <person name="Magrini V."/>
            <person name="Misas E."/>
            <person name="Mitreva M."/>
            <person name="Priest M."/>
            <person name="Saif S."/>
            <person name="Whiston E.A."/>
            <person name="Young S."/>
            <person name="Zeng Q."/>
            <person name="Goldman W.E."/>
            <person name="Mardis E.R."/>
            <person name="Taylor J.W."/>
            <person name="McEwen J.G."/>
            <person name="Clay O.K."/>
            <person name="Klein B.S."/>
            <person name="Cuomo C.A."/>
        </authorList>
    </citation>
    <scope>NUCLEOTIDE SEQUENCE [LARGE SCALE GENOMIC DNA]</scope>
    <source>
        <strain evidence="3">UAMH 139</strain>
    </source>
</reference>
<comment type="caution">
    <text evidence="2">The sequence shown here is derived from an EMBL/GenBank/DDBJ whole genome shotgun (WGS) entry which is preliminary data.</text>
</comment>
<protein>
    <submittedName>
        <fullName evidence="2">Uncharacterized protein</fullName>
    </submittedName>
</protein>
<accession>A0A0H1BH44</accession>
<feature type="region of interest" description="Disordered" evidence="1">
    <location>
        <begin position="42"/>
        <end position="61"/>
    </location>
</feature>
<sequence>MCPDDNKIMTVFGDNPTGSKTQSGAGAQLLSEDFDNSYFNKPYSGLRAPDSGLATYSDGTD</sequence>